<feature type="compositionally biased region" description="Basic and acidic residues" evidence="1">
    <location>
        <begin position="312"/>
        <end position="327"/>
    </location>
</feature>
<dbReference type="SUPFAM" id="SSF53187">
    <property type="entry name" value="Zn-dependent exopeptidases"/>
    <property type="match status" value="1"/>
</dbReference>
<proteinExistence type="predicted"/>
<protein>
    <recommendedName>
        <fullName evidence="2">Cytosolic carboxypeptidase N-terminal domain-containing protein</fullName>
    </recommendedName>
</protein>
<feature type="region of interest" description="Disordered" evidence="1">
    <location>
        <begin position="264"/>
        <end position="355"/>
    </location>
</feature>
<dbReference type="Pfam" id="PF18027">
    <property type="entry name" value="Pepdidase_M14_N"/>
    <property type="match status" value="1"/>
</dbReference>
<evidence type="ECO:0000256" key="1">
    <source>
        <dbReference type="SAM" id="MobiDB-lite"/>
    </source>
</evidence>
<dbReference type="EMBL" id="AGNL01021279">
    <property type="protein sequence ID" value="EJK60286.1"/>
    <property type="molecule type" value="Genomic_DNA"/>
</dbReference>
<dbReference type="Gene3D" id="3.40.630.10">
    <property type="entry name" value="Zn peptidases"/>
    <property type="match status" value="1"/>
</dbReference>
<dbReference type="AlphaFoldDB" id="K0SH25"/>
<gene>
    <name evidence="3" type="ORF">THAOC_19382</name>
</gene>
<feature type="region of interest" description="Disordered" evidence="1">
    <location>
        <begin position="464"/>
        <end position="486"/>
    </location>
</feature>
<keyword evidence="4" id="KW-1185">Reference proteome</keyword>
<evidence type="ECO:0000259" key="2">
    <source>
        <dbReference type="Pfam" id="PF18027"/>
    </source>
</evidence>
<reference evidence="3 4" key="1">
    <citation type="journal article" date="2012" name="Genome Biol.">
        <title>Genome and low-iron response of an oceanic diatom adapted to chronic iron limitation.</title>
        <authorList>
            <person name="Lommer M."/>
            <person name="Specht M."/>
            <person name="Roy A.S."/>
            <person name="Kraemer L."/>
            <person name="Andreson R."/>
            <person name="Gutowska M.A."/>
            <person name="Wolf J."/>
            <person name="Bergner S.V."/>
            <person name="Schilhabel M.B."/>
            <person name="Klostermeier U.C."/>
            <person name="Beiko R.G."/>
            <person name="Rosenstiel P."/>
            <person name="Hippler M."/>
            <person name="Laroche J."/>
        </authorList>
    </citation>
    <scope>NUCLEOTIDE SEQUENCE [LARGE SCALE GENOMIC DNA]</scope>
    <source>
        <strain evidence="3 4">CCMP1005</strain>
    </source>
</reference>
<evidence type="ECO:0000313" key="3">
    <source>
        <dbReference type="EMBL" id="EJK60286.1"/>
    </source>
</evidence>
<organism evidence="3 4">
    <name type="scientific">Thalassiosira oceanica</name>
    <name type="common">Marine diatom</name>
    <dbReference type="NCBI Taxonomy" id="159749"/>
    <lineage>
        <taxon>Eukaryota</taxon>
        <taxon>Sar</taxon>
        <taxon>Stramenopiles</taxon>
        <taxon>Ochrophyta</taxon>
        <taxon>Bacillariophyta</taxon>
        <taxon>Coscinodiscophyceae</taxon>
        <taxon>Thalassiosirophycidae</taxon>
        <taxon>Thalassiosirales</taxon>
        <taxon>Thalassiosiraceae</taxon>
        <taxon>Thalassiosira</taxon>
    </lineage>
</organism>
<name>K0SH25_THAOC</name>
<accession>K0SH25</accession>
<evidence type="ECO:0000313" key="4">
    <source>
        <dbReference type="Proteomes" id="UP000266841"/>
    </source>
</evidence>
<feature type="region of interest" description="Disordered" evidence="1">
    <location>
        <begin position="425"/>
        <end position="447"/>
    </location>
</feature>
<dbReference type="eggNOG" id="KOG3641">
    <property type="taxonomic scope" value="Eukaryota"/>
</dbReference>
<dbReference type="Proteomes" id="UP000266841">
    <property type="component" value="Unassembled WGS sequence"/>
</dbReference>
<dbReference type="Gene3D" id="2.60.40.3120">
    <property type="match status" value="1"/>
</dbReference>
<feature type="domain" description="Cytosolic carboxypeptidase N-terminal" evidence="2">
    <location>
        <begin position="37"/>
        <end position="182"/>
    </location>
</feature>
<sequence length="486" mass="53849">MDINGQEKAKATATCRPVSTAVATPPARSAAQPVISISDSFDGGNAEFSGLKLVDGEEDFCDVHVTVNIRKDPFTELESKEHFQYFSFRSTLNRDAPAMKGLFQGKKSIKVKYILENAGKTLIDCEASYAHAFRGYSTFYTQTSPFDPDSWRRKDDTAFDGGALTWTHVHDLDSPTACFAYFPPYSYERHLGLVAKCAESGVDATVRSLGQSVEGREIDCVKVGNGPRTCWIIHRQHPGESMAEFYAGIADAAAGIGREVGQRRGQGEGALHVSHRAERQPRRKYQRPPEDERGRAESQQGMVSQPRAGGRRGRDVRRPDRREEPRGAQRPPRHGRHRLRRLPRRARRRGPPVQLPRRVRGHAGLVRPAPVAPRRVPRVVPAGEPRHAGEGELRAGRARTGHAAHLLEPDRAALRLPGGDARDALQGDARGHARAEGEDGWGPDRARRLGASVLDPLCYVQPHLRGDGWSELTDESDAYIRPTDKY</sequence>
<feature type="compositionally biased region" description="Basic and acidic residues" evidence="1">
    <location>
        <begin position="287"/>
        <end position="296"/>
    </location>
</feature>
<comment type="caution">
    <text evidence="3">The sequence shown here is derived from an EMBL/GenBank/DDBJ whole genome shotgun (WGS) entry which is preliminary data.</text>
</comment>
<dbReference type="InterPro" id="IPR040626">
    <property type="entry name" value="Pepdidase_M14_N"/>
</dbReference>
<dbReference type="OrthoDB" id="40007at2759"/>
<feature type="compositionally biased region" description="Basic residues" evidence="1">
    <location>
        <begin position="331"/>
        <end position="350"/>
    </location>
</feature>